<comment type="caution">
    <text evidence="1">The sequence shown here is derived from an EMBL/GenBank/DDBJ whole genome shotgun (WGS) entry which is preliminary data.</text>
</comment>
<evidence type="ECO:0000313" key="1">
    <source>
        <dbReference type="EMBL" id="KAJ8780053.1"/>
    </source>
</evidence>
<reference evidence="1 2" key="1">
    <citation type="submission" date="2022-11" db="EMBL/GenBank/DDBJ databases">
        <title>Whole genome sequence of Eschrichtius robustus ER-17-0199.</title>
        <authorList>
            <person name="Bruniche-Olsen A."/>
            <person name="Black A.N."/>
            <person name="Fields C.J."/>
            <person name="Walden K."/>
            <person name="Dewoody J.A."/>
        </authorList>
    </citation>
    <scope>NUCLEOTIDE SEQUENCE [LARGE SCALE GENOMIC DNA]</scope>
    <source>
        <strain evidence="1">ER-17-0199</strain>
        <tissue evidence="1">Blubber</tissue>
    </source>
</reference>
<organism evidence="1 2">
    <name type="scientific">Eschrichtius robustus</name>
    <name type="common">California gray whale</name>
    <name type="synonym">Eschrichtius gibbosus</name>
    <dbReference type="NCBI Taxonomy" id="9764"/>
    <lineage>
        <taxon>Eukaryota</taxon>
        <taxon>Metazoa</taxon>
        <taxon>Chordata</taxon>
        <taxon>Craniata</taxon>
        <taxon>Vertebrata</taxon>
        <taxon>Euteleostomi</taxon>
        <taxon>Mammalia</taxon>
        <taxon>Eutheria</taxon>
        <taxon>Laurasiatheria</taxon>
        <taxon>Artiodactyla</taxon>
        <taxon>Whippomorpha</taxon>
        <taxon>Cetacea</taxon>
        <taxon>Mysticeti</taxon>
        <taxon>Eschrichtiidae</taxon>
        <taxon>Eschrichtius</taxon>
    </lineage>
</organism>
<sequence length="17" mass="1847">AGSPWEAGLRADARRAY</sequence>
<keyword evidence="2" id="KW-1185">Reference proteome</keyword>
<feature type="non-terminal residue" evidence="1">
    <location>
        <position position="1"/>
    </location>
</feature>
<dbReference type="AlphaFoldDB" id="A0AB34GLV0"/>
<gene>
    <name evidence="1" type="ORF">J1605_011984</name>
</gene>
<evidence type="ECO:0000313" key="2">
    <source>
        <dbReference type="Proteomes" id="UP001159641"/>
    </source>
</evidence>
<dbReference type="Proteomes" id="UP001159641">
    <property type="component" value="Unassembled WGS sequence"/>
</dbReference>
<proteinExistence type="predicted"/>
<dbReference type="EMBL" id="JAIQCJ010002172">
    <property type="protein sequence ID" value="KAJ8780053.1"/>
    <property type="molecule type" value="Genomic_DNA"/>
</dbReference>
<accession>A0AB34GLV0</accession>
<name>A0AB34GLV0_ESCRO</name>
<protein>
    <submittedName>
        <fullName evidence="1">Uncharacterized protein</fullName>
    </submittedName>
</protein>